<evidence type="ECO:0000256" key="1">
    <source>
        <dbReference type="SAM" id="MobiDB-lite"/>
    </source>
</evidence>
<comment type="caution">
    <text evidence="2">The sequence shown here is derived from an EMBL/GenBank/DDBJ whole genome shotgun (WGS) entry which is preliminary data.</text>
</comment>
<dbReference type="Proteomes" id="UP001231124">
    <property type="component" value="Unassembled WGS sequence"/>
</dbReference>
<dbReference type="EMBL" id="JAUSVP010000011">
    <property type="protein sequence ID" value="MDQ0448837.1"/>
    <property type="molecule type" value="Genomic_DNA"/>
</dbReference>
<evidence type="ECO:0008006" key="4">
    <source>
        <dbReference type="Google" id="ProtNLM"/>
    </source>
</evidence>
<proteinExistence type="predicted"/>
<protein>
    <recommendedName>
        <fullName evidence="4">Glycoside hydrolase family 19 catalytic domain-containing protein</fullName>
    </recommendedName>
</protein>
<accession>A0ABU0I2K5</accession>
<gene>
    <name evidence="2" type="ORF">QO012_003349</name>
</gene>
<dbReference type="RefSeq" id="WP_238202017.1">
    <property type="nucleotide sequence ID" value="NZ_BPQE01000008.1"/>
</dbReference>
<evidence type="ECO:0000313" key="3">
    <source>
        <dbReference type="Proteomes" id="UP001231124"/>
    </source>
</evidence>
<organism evidence="2 3">
    <name type="scientific">Methylobacterium aerolatum</name>
    <dbReference type="NCBI Taxonomy" id="418708"/>
    <lineage>
        <taxon>Bacteria</taxon>
        <taxon>Pseudomonadati</taxon>
        <taxon>Pseudomonadota</taxon>
        <taxon>Alphaproteobacteria</taxon>
        <taxon>Hyphomicrobiales</taxon>
        <taxon>Methylobacteriaceae</taxon>
        <taxon>Methylobacterium</taxon>
    </lineage>
</organism>
<name>A0ABU0I2K5_9HYPH</name>
<dbReference type="Gene3D" id="1.10.530.10">
    <property type="match status" value="1"/>
</dbReference>
<feature type="region of interest" description="Disordered" evidence="1">
    <location>
        <begin position="194"/>
        <end position="215"/>
    </location>
</feature>
<dbReference type="SUPFAM" id="SSF53955">
    <property type="entry name" value="Lysozyme-like"/>
    <property type="match status" value="1"/>
</dbReference>
<sequence>MTATIVRATFFARMRASGLCGPTLSQTEVDGMTGLLDAWDRLGWPPDLRPIAYTLATAWHECRLDLTVRETGRGRGLPYGVPVNGQIYYGRGAAQLTWHDNYSRFGRLLNLDLVGHPDLALVPETSAAILVLGARDGLFRKGHSLARYFDATTDDPVGARAIINGDVTANGPRVAAHHRVFLAALRAASPAAASPVAAPSPTSSVSSPPPGRDGLLGRLLATLRGNLRKGA</sequence>
<keyword evidence="3" id="KW-1185">Reference proteome</keyword>
<reference evidence="2 3" key="1">
    <citation type="submission" date="2023-07" db="EMBL/GenBank/DDBJ databases">
        <title>Genomic Encyclopedia of Type Strains, Phase IV (KMG-IV): sequencing the most valuable type-strain genomes for metagenomic binning, comparative biology and taxonomic classification.</title>
        <authorList>
            <person name="Goeker M."/>
        </authorList>
    </citation>
    <scope>NUCLEOTIDE SEQUENCE [LARGE SCALE GENOMIC DNA]</scope>
    <source>
        <strain evidence="2 3">DSM 19013</strain>
    </source>
</reference>
<evidence type="ECO:0000313" key="2">
    <source>
        <dbReference type="EMBL" id="MDQ0448837.1"/>
    </source>
</evidence>
<dbReference type="InterPro" id="IPR023346">
    <property type="entry name" value="Lysozyme-like_dom_sf"/>
</dbReference>